<evidence type="ECO:0000313" key="14">
    <source>
        <dbReference type="EMBL" id="MQL52282.1"/>
    </source>
</evidence>
<keyword evidence="6" id="KW-0862">Zinc</keyword>
<feature type="active site" description="Proton acceptor" evidence="9 11">
    <location>
        <position position="316"/>
    </location>
</feature>
<feature type="active site" description="Proton acceptor" evidence="9 11">
    <location>
        <position position="317"/>
    </location>
</feature>
<name>A0A6N7IQH7_9FIRM</name>
<feature type="binding site" evidence="9 12">
    <location>
        <position position="203"/>
    </location>
    <ligand>
        <name>NAD(+)</name>
        <dbReference type="ChEBI" id="CHEBI:57540"/>
    </ligand>
</feature>
<dbReference type="GO" id="GO:0046872">
    <property type="term" value="F:metal ion binding"/>
    <property type="evidence" value="ECO:0007669"/>
    <property type="project" value="UniProtKB-KW"/>
</dbReference>
<dbReference type="InterPro" id="IPR001692">
    <property type="entry name" value="Histidinol_DH_CS"/>
</dbReference>
<dbReference type="HAMAP" id="MF_01024">
    <property type="entry name" value="HisD"/>
    <property type="match status" value="1"/>
</dbReference>
<evidence type="ECO:0000256" key="8">
    <source>
        <dbReference type="ARBA" id="ARBA00049489"/>
    </source>
</evidence>
<dbReference type="PROSITE" id="PS00611">
    <property type="entry name" value="HISOL_DEHYDROGENASE"/>
    <property type="match status" value="1"/>
</dbReference>
<dbReference type="NCBIfam" id="TIGR00069">
    <property type="entry name" value="hisD"/>
    <property type="match status" value="1"/>
</dbReference>
<dbReference type="PRINTS" id="PR00083">
    <property type="entry name" value="HOLDHDRGNASE"/>
</dbReference>
<reference evidence="14 15" key="1">
    <citation type="submission" date="2019-10" db="EMBL/GenBank/DDBJ databases">
        <title>Comparative genomics of sulfur disproportionating microorganisms.</title>
        <authorList>
            <person name="Ward L.M."/>
            <person name="Bertran E."/>
            <person name="Johnston D."/>
        </authorList>
    </citation>
    <scope>NUCLEOTIDE SEQUENCE [LARGE SCALE GENOMIC DNA]</scope>
    <source>
        <strain evidence="14 15">DSM 14055</strain>
    </source>
</reference>
<dbReference type="CDD" id="cd06572">
    <property type="entry name" value="Histidinol_dh"/>
    <property type="match status" value="1"/>
</dbReference>
<dbReference type="GO" id="GO:0005737">
    <property type="term" value="C:cytoplasm"/>
    <property type="evidence" value="ECO:0007669"/>
    <property type="project" value="TreeGrafter"/>
</dbReference>
<comment type="catalytic activity">
    <reaction evidence="8 9">
        <text>L-histidinol + 2 NAD(+) + H2O = L-histidine + 2 NADH + 3 H(+)</text>
        <dbReference type="Rhea" id="RHEA:20641"/>
        <dbReference type="ChEBI" id="CHEBI:15377"/>
        <dbReference type="ChEBI" id="CHEBI:15378"/>
        <dbReference type="ChEBI" id="CHEBI:57540"/>
        <dbReference type="ChEBI" id="CHEBI:57595"/>
        <dbReference type="ChEBI" id="CHEBI:57699"/>
        <dbReference type="ChEBI" id="CHEBI:57945"/>
        <dbReference type="EC" id="1.1.1.23"/>
    </reaction>
</comment>
<dbReference type="Gene3D" id="1.20.5.1300">
    <property type="match status" value="1"/>
</dbReference>
<dbReference type="UniPathway" id="UPA00031">
    <property type="reaction ID" value="UER00014"/>
</dbReference>
<keyword evidence="7 9" id="KW-0560">Oxidoreductase</keyword>
<comment type="caution">
    <text evidence="14">The sequence shown here is derived from an EMBL/GenBank/DDBJ whole genome shotgun (WGS) entry which is preliminary data.</text>
</comment>
<evidence type="ECO:0000256" key="3">
    <source>
        <dbReference type="ARBA" id="ARBA00010178"/>
    </source>
</evidence>
<dbReference type="Pfam" id="PF00815">
    <property type="entry name" value="Histidinol_dh"/>
    <property type="match status" value="1"/>
</dbReference>
<dbReference type="OrthoDB" id="9805269at2"/>
<dbReference type="EMBL" id="WHYR01000019">
    <property type="protein sequence ID" value="MQL52282.1"/>
    <property type="molecule type" value="Genomic_DNA"/>
</dbReference>
<comment type="function">
    <text evidence="2 9">Catalyzes the sequential NAD-dependent oxidations of L-histidinol to L-histidinaldehyde and then to L-histidine.</text>
</comment>
<evidence type="ECO:0000256" key="1">
    <source>
        <dbReference type="ARBA" id="ARBA00001947"/>
    </source>
</evidence>
<dbReference type="Gene3D" id="3.40.50.1980">
    <property type="entry name" value="Nitrogenase molybdenum iron protein domain"/>
    <property type="match status" value="2"/>
</dbReference>
<comment type="cofactor">
    <cofactor evidence="1">
        <name>Zn(2+)</name>
        <dbReference type="ChEBI" id="CHEBI:29105"/>
    </cofactor>
</comment>
<evidence type="ECO:0000256" key="13">
    <source>
        <dbReference type="RuleBase" id="RU004175"/>
    </source>
</evidence>
<evidence type="ECO:0000256" key="7">
    <source>
        <dbReference type="ARBA" id="ARBA00023002"/>
    </source>
</evidence>
<dbReference type="InterPro" id="IPR016161">
    <property type="entry name" value="Ald_DH/histidinol_DH"/>
</dbReference>
<evidence type="ECO:0000256" key="11">
    <source>
        <dbReference type="PIRSR" id="PIRSR000099-1"/>
    </source>
</evidence>
<evidence type="ECO:0000313" key="15">
    <source>
        <dbReference type="Proteomes" id="UP000441717"/>
    </source>
</evidence>
<dbReference type="InterPro" id="IPR012131">
    <property type="entry name" value="Hstdl_DH"/>
</dbReference>
<dbReference type="PANTHER" id="PTHR21256">
    <property type="entry name" value="HISTIDINOL DEHYDROGENASE HDH"/>
    <property type="match status" value="1"/>
</dbReference>
<keyword evidence="15" id="KW-1185">Reference proteome</keyword>
<dbReference type="GO" id="GO:0000105">
    <property type="term" value="P:L-histidine biosynthetic process"/>
    <property type="evidence" value="ECO:0007669"/>
    <property type="project" value="UniProtKB-UniRule"/>
</dbReference>
<dbReference type="Proteomes" id="UP000441717">
    <property type="component" value="Unassembled WGS sequence"/>
</dbReference>
<feature type="binding site" evidence="9 12">
    <location>
        <position position="117"/>
    </location>
    <ligand>
        <name>NAD(+)</name>
        <dbReference type="ChEBI" id="CHEBI:57540"/>
    </ligand>
</feature>
<dbReference type="PANTHER" id="PTHR21256:SF2">
    <property type="entry name" value="HISTIDINE BIOSYNTHESIS TRIFUNCTIONAL PROTEIN"/>
    <property type="match status" value="1"/>
</dbReference>
<dbReference type="FunFam" id="3.40.50.1980:FF:000001">
    <property type="entry name" value="Histidinol dehydrogenase"/>
    <property type="match status" value="1"/>
</dbReference>
<keyword evidence="9 12" id="KW-0520">NAD</keyword>
<dbReference type="GO" id="GO:0051287">
    <property type="term" value="F:NAD binding"/>
    <property type="evidence" value="ECO:0007669"/>
    <property type="project" value="InterPro"/>
</dbReference>
<organism evidence="14 15">
    <name type="scientific">Desulfofundulus thermobenzoicus</name>
    <dbReference type="NCBI Taxonomy" id="29376"/>
    <lineage>
        <taxon>Bacteria</taxon>
        <taxon>Bacillati</taxon>
        <taxon>Bacillota</taxon>
        <taxon>Clostridia</taxon>
        <taxon>Eubacteriales</taxon>
        <taxon>Peptococcaceae</taxon>
        <taxon>Desulfofundulus</taxon>
    </lineage>
</organism>
<dbReference type="EC" id="1.1.1.23" evidence="4 9"/>
<keyword evidence="5" id="KW-0479">Metal-binding</keyword>
<evidence type="ECO:0000256" key="12">
    <source>
        <dbReference type="PIRSR" id="PIRSR000099-2"/>
    </source>
</evidence>
<dbReference type="RefSeq" id="WP_152946203.1">
    <property type="nucleotide sequence ID" value="NZ_WHYR01000019.1"/>
</dbReference>
<feature type="binding site" evidence="9 12">
    <location>
        <position position="180"/>
    </location>
    <ligand>
        <name>NAD(+)</name>
        <dbReference type="ChEBI" id="CHEBI:57540"/>
    </ligand>
</feature>
<dbReference type="InterPro" id="IPR022695">
    <property type="entry name" value="Histidinol_DH_monofunct"/>
</dbReference>
<dbReference type="GO" id="GO:0004399">
    <property type="term" value="F:histidinol dehydrogenase activity"/>
    <property type="evidence" value="ECO:0007669"/>
    <property type="project" value="UniProtKB-UniRule"/>
</dbReference>
<gene>
    <name evidence="9 14" type="primary">hisD</name>
    <name evidence="14" type="ORF">GFC01_08365</name>
</gene>
<keyword evidence="9" id="KW-0028">Amino-acid biosynthesis</keyword>
<dbReference type="FunFam" id="3.40.50.1980:FF:000026">
    <property type="entry name" value="Histidinol dehydrogenase"/>
    <property type="match status" value="1"/>
</dbReference>
<evidence type="ECO:0000256" key="6">
    <source>
        <dbReference type="ARBA" id="ARBA00022833"/>
    </source>
</evidence>
<sequence>MLILKEARGNGQQKDGVGEVVASILDHVKQEGDRALFDLTRRYDGVELTGLRVQREEIDRAYGLVERETIKHLQFAAAQIRNFALHQLNCLQDMQINPMPGVVLGHRLVPVSSCGAYVPAGRYPLPSSALMSIIPAKVAGVKRIAACSPPNKEYGGIHPAVLVAMDMAGADEIYCMGGAQAIGAFAYGTGTVPRVDLIVGPGNRYVTEAKKQLTGMVGIDLLAGPSEVLIIADETATPRYVAVDLLAKCEHDPASIAILVTTSRALAEAVQDYIAAELENLETAPLARKTWAENGQIILAKTLEEAVEIANSIAPEHLQLQTKCNEDLVEKLHNYGSLFIGHYAPVAFGDYVSGPNHILPTMGCARFAGGVWVGTFIKVLSYQKVNKEGAAALANTCSYLAGLEGLAAHRRSADIRK</sequence>
<proteinExistence type="inferred from homology"/>
<dbReference type="AlphaFoldDB" id="A0A6N7IQH7"/>
<dbReference type="SUPFAM" id="SSF53720">
    <property type="entry name" value="ALDH-like"/>
    <property type="match status" value="1"/>
</dbReference>
<comment type="pathway">
    <text evidence="9">Amino-acid biosynthesis; L-histidine biosynthesis; L-histidine from 5-phospho-alpha-D-ribose 1-diphosphate: step 9/9.</text>
</comment>
<keyword evidence="9" id="KW-0368">Histidine biosynthesis</keyword>
<evidence type="ECO:0000256" key="5">
    <source>
        <dbReference type="ARBA" id="ARBA00022723"/>
    </source>
</evidence>
<protein>
    <recommendedName>
        <fullName evidence="4 9">Histidinol dehydrogenase</fullName>
        <shortName evidence="9">HDH</shortName>
        <ecNumber evidence="4 9">1.1.1.23</ecNumber>
    </recommendedName>
</protein>
<evidence type="ECO:0000256" key="9">
    <source>
        <dbReference type="HAMAP-Rule" id="MF_01024"/>
    </source>
</evidence>
<evidence type="ECO:0000256" key="4">
    <source>
        <dbReference type="ARBA" id="ARBA00012965"/>
    </source>
</evidence>
<evidence type="ECO:0000256" key="10">
    <source>
        <dbReference type="PIRNR" id="PIRNR000099"/>
    </source>
</evidence>
<comment type="similarity">
    <text evidence="3 9 10 13">Belongs to the histidinol dehydrogenase family.</text>
</comment>
<evidence type="ECO:0000256" key="2">
    <source>
        <dbReference type="ARBA" id="ARBA00003850"/>
    </source>
</evidence>
<dbReference type="PIRSF" id="PIRSF000099">
    <property type="entry name" value="Histidinol_dh"/>
    <property type="match status" value="1"/>
</dbReference>
<accession>A0A6N7IQH7</accession>
<comment type="caution">
    <text evidence="9">Lacks conserved residue(s) required for the propagation of feature annotation.</text>
</comment>